<evidence type="ECO:0000313" key="4">
    <source>
        <dbReference type="EMBL" id="GHC45634.1"/>
    </source>
</evidence>
<keyword evidence="2" id="KW-0804">Transcription</keyword>
<dbReference type="GO" id="GO:0003700">
    <property type="term" value="F:DNA-binding transcription factor activity"/>
    <property type="evidence" value="ECO:0007669"/>
    <property type="project" value="InterPro"/>
</dbReference>
<organism evidence="4 5">
    <name type="scientific">Neogemmobacter tilapiae</name>
    <dbReference type="NCBI Taxonomy" id="875041"/>
    <lineage>
        <taxon>Bacteria</taxon>
        <taxon>Pseudomonadati</taxon>
        <taxon>Pseudomonadota</taxon>
        <taxon>Alphaproteobacteria</taxon>
        <taxon>Rhodobacterales</taxon>
        <taxon>Paracoccaceae</taxon>
        <taxon>Neogemmobacter</taxon>
    </lineage>
</organism>
<evidence type="ECO:0000313" key="5">
    <source>
        <dbReference type="Proteomes" id="UP000638981"/>
    </source>
</evidence>
<gene>
    <name evidence="4" type="ORF">GCM10007315_03890</name>
</gene>
<keyword evidence="5" id="KW-1185">Reference proteome</keyword>
<evidence type="ECO:0000256" key="1">
    <source>
        <dbReference type="ARBA" id="ARBA00023015"/>
    </source>
</evidence>
<reference evidence="4" key="1">
    <citation type="journal article" date="2014" name="Int. J. Syst. Evol. Microbiol.">
        <title>Complete genome sequence of Corynebacterium casei LMG S-19264T (=DSM 44701T), isolated from a smear-ripened cheese.</title>
        <authorList>
            <consortium name="US DOE Joint Genome Institute (JGI-PGF)"/>
            <person name="Walter F."/>
            <person name="Albersmeier A."/>
            <person name="Kalinowski J."/>
            <person name="Ruckert C."/>
        </authorList>
    </citation>
    <scope>NUCLEOTIDE SEQUENCE</scope>
    <source>
        <strain evidence="4">KCTC 23310</strain>
    </source>
</reference>
<dbReference type="Pfam" id="PF08220">
    <property type="entry name" value="HTH_DeoR"/>
    <property type="match status" value="1"/>
</dbReference>
<accession>A0A918WF93</accession>
<evidence type="ECO:0000259" key="3">
    <source>
        <dbReference type="Pfam" id="PF08220"/>
    </source>
</evidence>
<dbReference type="Proteomes" id="UP000638981">
    <property type="component" value="Unassembled WGS sequence"/>
</dbReference>
<proteinExistence type="predicted"/>
<comment type="caution">
    <text evidence="4">The sequence shown here is derived from an EMBL/GenBank/DDBJ whole genome shotgun (WGS) entry which is preliminary data.</text>
</comment>
<dbReference type="RefSeq" id="WP_189409834.1">
    <property type="nucleotide sequence ID" value="NZ_BMYJ01000001.1"/>
</dbReference>
<name>A0A918WF93_9RHOB</name>
<dbReference type="AlphaFoldDB" id="A0A918WF93"/>
<dbReference type="EMBL" id="BMYJ01000001">
    <property type="protein sequence ID" value="GHC45634.1"/>
    <property type="molecule type" value="Genomic_DNA"/>
</dbReference>
<evidence type="ECO:0000256" key="2">
    <source>
        <dbReference type="ARBA" id="ARBA00023163"/>
    </source>
</evidence>
<protein>
    <recommendedName>
        <fullName evidence="3">HTH deoR-type domain-containing protein</fullName>
    </recommendedName>
</protein>
<feature type="domain" description="HTH deoR-type" evidence="3">
    <location>
        <begin position="63"/>
        <end position="91"/>
    </location>
</feature>
<reference evidence="4" key="2">
    <citation type="submission" date="2020-09" db="EMBL/GenBank/DDBJ databases">
        <authorList>
            <person name="Sun Q."/>
            <person name="Kim S."/>
        </authorList>
    </citation>
    <scope>NUCLEOTIDE SEQUENCE</scope>
    <source>
        <strain evidence="4">KCTC 23310</strain>
    </source>
</reference>
<sequence length="387" mass="41840">MSKKKSVLERKSAFWADVPTFLREREAVMLRQINWDASIRPSALRTANAFVHSVNFEKGFAEVAVQKVAAAFDVSSDTIGRDLKDLERAGHFQINWGEGPSGVHVVRWILKPQTQLGGFRGFSYENIVQSKTKAGGRRQVAANLRNAADDEPSADLRQNHPQNCGGTPPQICGTNTKYNTQNTQEGGRAFGRAPAGSQNDVVLVEEVAEVFQNNTVVQKGAPEALEGPQGTSVSVLFLTEVASENERGLVADGDDEDLDWMTPGFVDLADLAAEDAAAARDWDAAVQAVGEMLADLHGEMDIDLHSHISIGVAALTEGDERAAVRFRQEIKSLAVDVLPGRLGIVAGHHVRSFLPLIEASCGGPKAAARVIDQFLNDEIQEGDTRHG</sequence>
<keyword evidence="1" id="KW-0805">Transcription regulation</keyword>
<dbReference type="InterPro" id="IPR001034">
    <property type="entry name" value="DeoR_HTH"/>
</dbReference>